<keyword evidence="4 6" id="KW-1133">Transmembrane helix</keyword>
<keyword evidence="2" id="KW-1003">Cell membrane</keyword>
<dbReference type="EMBL" id="CP102774">
    <property type="protein sequence ID" value="UZF84880.1"/>
    <property type="molecule type" value="Genomic_DNA"/>
</dbReference>
<keyword evidence="3 6" id="KW-0812">Transmembrane</keyword>
<evidence type="ECO:0000256" key="5">
    <source>
        <dbReference type="ARBA" id="ARBA00023136"/>
    </source>
</evidence>
<evidence type="ECO:0000256" key="3">
    <source>
        <dbReference type="ARBA" id="ARBA00022692"/>
    </source>
</evidence>
<dbReference type="NCBIfam" id="NF006088">
    <property type="entry name" value="PRK08238.1"/>
    <property type="match status" value="1"/>
</dbReference>
<dbReference type="Pfam" id="PF01040">
    <property type="entry name" value="UbiA"/>
    <property type="match status" value="1"/>
</dbReference>
<dbReference type="InterPro" id="IPR000537">
    <property type="entry name" value="UbiA_prenyltransferase"/>
</dbReference>
<dbReference type="Pfam" id="PF12710">
    <property type="entry name" value="HAD"/>
    <property type="match status" value="1"/>
</dbReference>
<dbReference type="CDD" id="cd13963">
    <property type="entry name" value="PT_UbiA_2"/>
    <property type="match status" value="1"/>
</dbReference>
<keyword evidence="5 6" id="KW-0472">Membrane</keyword>
<dbReference type="AlphaFoldDB" id="A0A9E8CJR7"/>
<evidence type="ECO:0000313" key="7">
    <source>
        <dbReference type="EMBL" id="UZF84880.1"/>
    </source>
</evidence>
<dbReference type="Gene3D" id="1.10.357.140">
    <property type="entry name" value="UbiA prenyltransferase"/>
    <property type="match status" value="1"/>
</dbReference>
<feature type="transmembrane region" description="Helical" evidence="6">
    <location>
        <begin position="269"/>
        <end position="290"/>
    </location>
</feature>
<dbReference type="GO" id="GO:0016765">
    <property type="term" value="F:transferase activity, transferring alkyl or aryl (other than methyl) groups"/>
    <property type="evidence" value="ECO:0007669"/>
    <property type="project" value="InterPro"/>
</dbReference>
<proteinExistence type="predicted"/>
<feature type="transmembrane region" description="Helical" evidence="6">
    <location>
        <begin position="296"/>
        <end position="314"/>
    </location>
</feature>
<dbReference type="PANTHER" id="PTHR11048">
    <property type="entry name" value="PRENYLTRANSFERASES"/>
    <property type="match status" value="1"/>
</dbReference>
<sequence length="481" mass="52405">MTIANWNPAKITLVVDLDDALIRSDSLFETFWSACSARWYTPLVAASALMRGPLALKQRLAEMSNLDPASLPYDEEVLGIIRRWREHGGRIALVTAAIQATADQVAAHLGLFDEVHGSGNGINLKGSDKDRFLRETFGAAGYTCIGDTMAGLSSWTATAQAVSLDPGQAAARARFDGAEQPVVHRAAAPAKTRDYLRALRPHQWLKNLLVFVPMLAAHQLTLPMMLQSLLAFVAFSLVASSTYVLNDLLDLAADRAHPRKRRRPFASGAVKISHGTWMVPVLGLLGGAVALMSSPALFALLLGYSVLTTLYSLWLKRMVVIDICLLAVLYTMRILAGSVATGIPASVWLLAFSTFFFFSLASIKRQAELVDGSASEMVQARGRGYRTDDLPVVSNMAVSSGLVSVLVLALYANSEPVRLLYNTYEFLWGVCLVLLFWNSRIAILTHRGQMHDDPLVFAAYDRVSYSCAAVIAALALAGTWW</sequence>
<dbReference type="InterPro" id="IPR039653">
    <property type="entry name" value="Prenyltransferase"/>
</dbReference>
<dbReference type="PANTHER" id="PTHR11048:SF5">
    <property type="entry name" value="DECAPRENYL-PHOSPHATE PHOSPHORIBOSYLTRANSFERASE"/>
    <property type="match status" value="1"/>
</dbReference>
<dbReference type="SUPFAM" id="SSF56784">
    <property type="entry name" value="HAD-like"/>
    <property type="match status" value="1"/>
</dbReference>
<evidence type="ECO:0000256" key="4">
    <source>
        <dbReference type="ARBA" id="ARBA00022989"/>
    </source>
</evidence>
<organism evidence="7">
    <name type="scientific">Bosea sp. NBC_00436</name>
    <dbReference type="NCBI Taxonomy" id="2969620"/>
    <lineage>
        <taxon>Bacteria</taxon>
        <taxon>Pseudomonadati</taxon>
        <taxon>Pseudomonadota</taxon>
        <taxon>Alphaproteobacteria</taxon>
        <taxon>Hyphomicrobiales</taxon>
        <taxon>Boseaceae</taxon>
        <taxon>Bosea</taxon>
    </lineage>
</organism>
<feature type="transmembrane region" description="Helical" evidence="6">
    <location>
        <begin position="228"/>
        <end position="249"/>
    </location>
</feature>
<dbReference type="InterPro" id="IPR036412">
    <property type="entry name" value="HAD-like_sf"/>
</dbReference>
<name>A0A9E8CJR7_9HYPH</name>
<dbReference type="InterPro" id="IPR044878">
    <property type="entry name" value="UbiA_sf"/>
</dbReference>
<dbReference type="GO" id="GO:0005886">
    <property type="term" value="C:plasma membrane"/>
    <property type="evidence" value="ECO:0007669"/>
    <property type="project" value="TreeGrafter"/>
</dbReference>
<comment type="subcellular location">
    <subcellularLocation>
        <location evidence="1">Membrane</location>
        <topology evidence="1">Multi-pass membrane protein</topology>
    </subcellularLocation>
</comment>
<feature type="transmembrane region" description="Helical" evidence="6">
    <location>
        <begin position="392"/>
        <end position="414"/>
    </location>
</feature>
<evidence type="ECO:0000256" key="2">
    <source>
        <dbReference type="ARBA" id="ARBA00022475"/>
    </source>
</evidence>
<protein>
    <submittedName>
        <fullName evidence="7">UbiA family prenyltransferase</fullName>
    </submittedName>
</protein>
<feature type="transmembrane region" description="Helical" evidence="6">
    <location>
        <begin position="426"/>
        <end position="443"/>
    </location>
</feature>
<dbReference type="GO" id="GO:0009247">
    <property type="term" value="P:glycolipid biosynthetic process"/>
    <property type="evidence" value="ECO:0007669"/>
    <property type="project" value="TreeGrafter"/>
</dbReference>
<accession>A0A9E8CJR7</accession>
<reference evidence="7" key="1">
    <citation type="submission" date="2022-08" db="EMBL/GenBank/DDBJ databases">
        <title>Complete Genome Sequences of 2 Bosea sp. soil isolates.</title>
        <authorList>
            <person name="Alvarez Arevalo M."/>
            <person name="Sterndorff E.B."/>
            <person name="Faurdal D."/>
            <person name="Joergensen T.S."/>
            <person name="Weber T."/>
        </authorList>
    </citation>
    <scope>NUCLEOTIDE SEQUENCE</scope>
    <source>
        <strain evidence="7">NBC_00436</strain>
    </source>
</reference>
<evidence type="ECO:0000256" key="6">
    <source>
        <dbReference type="SAM" id="Phobius"/>
    </source>
</evidence>
<evidence type="ECO:0000256" key="1">
    <source>
        <dbReference type="ARBA" id="ARBA00004141"/>
    </source>
</evidence>
<gene>
    <name evidence="7" type="ORF">NWE54_13640</name>
</gene>
<feature type="transmembrane region" description="Helical" evidence="6">
    <location>
        <begin position="345"/>
        <end position="363"/>
    </location>
</feature>
<dbReference type="Gene3D" id="3.40.50.1000">
    <property type="entry name" value="HAD superfamily/HAD-like"/>
    <property type="match status" value="1"/>
</dbReference>
<feature type="transmembrane region" description="Helical" evidence="6">
    <location>
        <begin position="463"/>
        <end position="480"/>
    </location>
</feature>
<dbReference type="InterPro" id="IPR023214">
    <property type="entry name" value="HAD_sf"/>
</dbReference>